<proteinExistence type="predicted"/>
<evidence type="ECO:0000313" key="2">
    <source>
        <dbReference type="Proteomes" id="UP000030019"/>
    </source>
</evidence>
<evidence type="ECO:0000313" key="1">
    <source>
        <dbReference type="EMBL" id="KGM37963.1"/>
    </source>
</evidence>
<sequence>MNAVKLHSSFLSSASILAYFRKLGNAPTPFCLLNPYMICSS</sequence>
<accession>A0A0A0DJD5</accession>
<protein>
    <submittedName>
        <fullName evidence="1">Uncharacterized protein</fullName>
    </submittedName>
</protein>
<comment type="caution">
    <text evidence="1">The sequence shown here is derived from an EMBL/GenBank/DDBJ whole genome shotgun (WGS) entry which is preliminary data.</text>
</comment>
<dbReference type="Proteomes" id="UP000030019">
    <property type="component" value="Unassembled WGS sequence"/>
</dbReference>
<dbReference type="EMBL" id="JPEN01000027">
    <property type="protein sequence ID" value="KGM37963.1"/>
    <property type="molecule type" value="Genomic_DNA"/>
</dbReference>
<gene>
    <name evidence="1" type="ORF">SSIN_0253</name>
</gene>
<name>A0A0A0DJD5_9STRE</name>
<dbReference type="PATRIC" id="fig|176090.4.peg.253"/>
<dbReference type="AlphaFoldDB" id="A0A0A0DJD5"/>
<keyword evidence="2" id="KW-1185">Reference proteome</keyword>
<organism evidence="1 2">
    <name type="scientific">Streptococcus sinensis</name>
    <dbReference type="NCBI Taxonomy" id="176090"/>
    <lineage>
        <taxon>Bacteria</taxon>
        <taxon>Bacillati</taxon>
        <taxon>Bacillota</taxon>
        <taxon>Bacilli</taxon>
        <taxon>Lactobacillales</taxon>
        <taxon>Streptococcaceae</taxon>
        <taxon>Streptococcus</taxon>
    </lineage>
</organism>
<reference evidence="1 2" key="1">
    <citation type="submission" date="2014-06" db="EMBL/GenBank/DDBJ databases">
        <authorList>
            <person name="Teng J.L."/>
            <person name="Huang Y."/>
            <person name="Tse H."/>
            <person name="Lau S.K."/>
            <person name="Woo P.C."/>
        </authorList>
    </citation>
    <scope>NUCLEOTIDE SEQUENCE [LARGE SCALE GENOMIC DNA]</scope>
    <source>
        <strain evidence="1 2">HKU4</strain>
    </source>
</reference>